<accession>A0A9P5UFZ2</accession>
<dbReference type="Gene3D" id="3.80.10.10">
    <property type="entry name" value="Ribonuclease Inhibitor"/>
    <property type="match status" value="1"/>
</dbReference>
<organism evidence="1 2">
    <name type="scientific">Rhodocollybia butyracea</name>
    <dbReference type="NCBI Taxonomy" id="206335"/>
    <lineage>
        <taxon>Eukaryota</taxon>
        <taxon>Fungi</taxon>
        <taxon>Dikarya</taxon>
        <taxon>Basidiomycota</taxon>
        <taxon>Agaricomycotina</taxon>
        <taxon>Agaricomycetes</taxon>
        <taxon>Agaricomycetidae</taxon>
        <taxon>Agaricales</taxon>
        <taxon>Marasmiineae</taxon>
        <taxon>Omphalotaceae</taxon>
        <taxon>Rhodocollybia</taxon>
    </lineage>
</organism>
<reference evidence="1" key="1">
    <citation type="submission" date="2020-11" db="EMBL/GenBank/DDBJ databases">
        <authorList>
            <consortium name="DOE Joint Genome Institute"/>
            <person name="Ahrendt S."/>
            <person name="Riley R."/>
            <person name="Andreopoulos W."/>
            <person name="Labutti K."/>
            <person name="Pangilinan J."/>
            <person name="Ruiz-Duenas F.J."/>
            <person name="Barrasa J.M."/>
            <person name="Sanchez-Garcia M."/>
            <person name="Camarero S."/>
            <person name="Miyauchi S."/>
            <person name="Serrano A."/>
            <person name="Linde D."/>
            <person name="Babiker R."/>
            <person name="Drula E."/>
            <person name="Ayuso-Fernandez I."/>
            <person name="Pacheco R."/>
            <person name="Padilla G."/>
            <person name="Ferreira P."/>
            <person name="Barriuso J."/>
            <person name="Kellner H."/>
            <person name="Castanera R."/>
            <person name="Alfaro M."/>
            <person name="Ramirez L."/>
            <person name="Pisabarro A.G."/>
            <person name="Kuo A."/>
            <person name="Tritt A."/>
            <person name="Lipzen A."/>
            <person name="He G."/>
            <person name="Yan M."/>
            <person name="Ng V."/>
            <person name="Cullen D."/>
            <person name="Martin F."/>
            <person name="Rosso M.-N."/>
            <person name="Henrissat B."/>
            <person name="Hibbett D."/>
            <person name="Martinez A.T."/>
            <person name="Grigoriev I.V."/>
        </authorList>
    </citation>
    <scope>NUCLEOTIDE SEQUENCE</scope>
    <source>
        <strain evidence="1">AH 40177</strain>
    </source>
</reference>
<dbReference type="Proteomes" id="UP000772434">
    <property type="component" value="Unassembled WGS sequence"/>
</dbReference>
<sequence>MLPLPVEIHSEILSWLGLDVKSIAAWASVNKDLHDASIAALYNAVPSSALLTLSQPASQCSADFAPAVRSIFIMPTKEDGNSLGLKTITLLREVWQKLANRSNIRGFHWMVEDSLVLIFPSGVPQSLQHLSTLEMHVNVYSSENIYYLMQLMTENLTVVHLHFNKDCEQESPHSIVNILRNLGYKTPWLVDLQLTFPAIMKQDSIEGLKSLLQSNDFLFPKLISLGLSSWNTQLPCLDLLQHHTFVIHLCYRWAGIRTENTTLFTNENRFHDLQHFRGSLFDVRRLLYFPPPHPNLQSIDVALYNFTSIAYVFERLTSTTTLKHLTLRNFVAITEFDACLIGCLSTLKELTFIPDTCVPTHDILVHLKAIIPRMSHLTTFTTSLPVTTPLPTVLTNFFAQIQPPRGL</sequence>
<proteinExistence type="predicted"/>
<dbReference type="InterPro" id="IPR032675">
    <property type="entry name" value="LRR_dom_sf"/>
</dbReference>
<name>A0A9P5UFZ2_9AGAR</name>
<evidence type="ECO:0008006" key="3">
    <source>
        <dbReference type="Google" id="ProtNLM"/>
    </source>
</evidence>
<comment type="caution">
    <text evidence="1">The sequence shown here is derived from an EMBL/GenBank/DDBJ whole genome shotgun (WGS) entry which is preliminary data.</text>
</comment>
<evidence type="ECO:0000313" key="1">
    <source>
        <dbReference type="EMBL" id="KAF9077792.1"/>
    </source>
</evidence>
<dbReference type="EMBL" id="JADNRY010000003">
    <property type="protein sequence ID" value="KAF9077792.1"/>
    <property type="molecule type" value="Genomic_DNA"/>
</dbReference>
<dbReference type="AlphaFoldDB" id="A0A9P5UFZ2"/>
<gene>
    <name evidence="1" type="ORF">BDP27DRAFT_1413480</name>
</gene>
<evidence type="ECO:0000313" key="2">
    <source>
        <dbReference type="Proteomes" id="UP000772434"/>
    </source>
</evidence>
<protein>
    <recommendedName>
        <fullName evidence="3">F-box domain-containing protein</fullName>
    </recommendedName>
</protein>
<dbReference type="SUPFAM" id="SSF52047">
    <property type="entry name" value="RNI-like"/>
    <property type="match status" value="1"/>
</dbReference>
<keyword evidence="2" id="KW-1185">Reference proteome</keyword>